<keyword evidence="2" id="KW-1185">Reference proteome</keyword>
<proteinExistence type="predicted"/>
<evidence type="ECO:0000313" key="2">
    <source>
        <dbReference type="Proteomes" id="UP001457282"/>
    </source>
</evidence>
<dbReference type="Gene3D" id="3.30.40.10">
    <property type="entry name" value="Zinc/RING finger domain, C3HC4 (zinc finger)"/>
    <property type="match status" value="1"/>
</dbReference>
<comment type="caution">
    <text evidence="1">The sequence shown here is derived from an EMBL/GenBank/DDBJ whole genome shotgun (WGS) entry which is preliminary data.</text>
</comment>
<name>A0AAW1Y8J6_RUBAR</name>
<accession>A0AAW1Y8J6</accession>
<reference evidence="1 2" key="1">
    <citation type="journal article" date="2023" name="G3 (Bethesda)">
        <title>A chromosome-length genome assembly and annotation of blackberry (Rubus argutus, cv. 'Hillquist').</title>
        <authorList>
            <person name="Bruna T."/>
            <person name="Aryal R."/>
            <person name="Dudchenko O."/>
            <person name="Sargent D.J."/>
            <person name="Mead D."/>
            <person name="Buti M."/>
            <person name="Cavallini A."/>
            <person name="Hytonen T."/>
            <person name="Andres J."/>
            <person name="Pham M."/>
            <person name="Weisz D."/>
            <person name="Mascagni F."/>
            <person name="Usai G."/>
            <person name="Natali L."/>
            <person name="Bassil N."/>
            <person name="Fernandez G.E."/>
            <person name="Lomsadze A."/>
            <person name="Armour M."/>
            <person name="Olukolu B."/>
            <person name="Poorten T."/>
            <person name="Britton C."/>
            <person name="Davik J."/>
            <person name="Ashrafi H."/>
            <person name="Aiden E.L."/>
            <person name="Borodovsky M."/>
            <person name="Worthington M."/>
        </authorList>
    </citation>
    <scope>NUCLEOTIDE SEQUENCE [LARGE SCALE GENOMIC DNA]</scope>
    <source>
        <strain evidence="1">PI 553951</strain>
    </source>
</reference>
<dbReference type="EMBL" id="JBEDUW010000002">
    <property type="protein sequence ID" value="KAK9945425.1"/>
    <property type="molecule type" value="Genomic_DNA"/>
</dbReference>
<dbReference type="InterPro" id="IPR013083">
    <property type="entry name" value="Znf_RING/FYVE/PHD"/>
</dbReference>
<dbReference type="AlphaFoldDB" id="A0AAW1Y8J6"/>
<protein>
    <recommendedName>
        <fullName evidence="3">C2H2-type domain-containing protein</fullName>
    </recommendedName>
</protein>
<organism evidence="1 2">
    <name type="scientific">Rubus argutus</name>
    <name type="common">Southern blackberry</name>
    <dbReference type="NCBI Taxonomy" id="59490"/>
    <lineage>
        <taxon>Eukaryota</taxon>
        <taxon>Viridiplantae</taxon>
        <taxon>Streptophyta</taxon>
        <taxon>Embryophyta</taxon>
        <taxon>Tracheophyta</taxon>
        <taxon>Spermatophyta</taxon>
        <taxon>Magnoliopsida</taxon>
        <taxon>eudicotyledons</taxon>
        <taxon>Gunneridae</taxon>
        <taxon>Pentapetalae</taxon>
        <taxon>rosids</taxon>
        <taxon>fabids</taxon>
        <taxon>Rosales</taxon>
        <taxon>Rosaceae</taxon>
        <taxon>Rosoideae</taxon>
        <taxon>Rosoideae incertae sedis</taxon>
        <taxon>Rubus</taxon>
    </lineage>
</organism>
<evidence type="ECO:0008006" key="3">
    <source>
        <dbReference type="Google" id="ProtNLM"/>
    </source>
</evidence>
<gene>
    <name evidence="1" type="ORF">M0R45_010942</name>
</gene>
<evidence type="ECO:0000313" key="1">
    <source>
        <dbReference type="EMBL" id="KAK9945425.1"/>
    </source>
</evidence>
<dbReference type="Proteomes" id="UP001457282">
    <property type="component" value="Unassembled WGS sequence"/>
</dbReference>
<sequence length="96" mass="11188">MESVEKMESELIVFMCPHCHAPYPDLPKHLLIHGYKMCNACETNISEKRSFKWKKDGGALKAHWTSRHKTDFKYCELKNCIFPLTPIGTTHVCKYD</sequence>